<dbReference type="GeneID" id="14876230"/>
<accession>F4PKV9</accession>
<evidence type="ECO:0000313" key="2">
    <source>
        <dbReference type="Proteomes" id="UP000007797"/>
    </source>
</evidence>
<dbReference type="KEGG" id="dfa:DFA_06381"/>
<evidence type="ECO:0000313" key="1">
    <source>
        <dbReference type="EMBL" id="EGG24233.1"/>
    </source>
</evidence>
<dbReference type="EMBL" id="GL883007">
    <property type="protein sequence ID" value="EGG24233.1"/>
    <property type="molecule type" value="Genomic_DNA"/>
</dbReference>
<name>F4PKV9_CACFS</name>
<sequence>MATYFNRNIALALFGVDHQKNIAMVDYFLEFQYTGTQDQFETQQNRFKMLVNQAILYSNSYEIIEYLYQYYLTHQTLTFTNPIVYYFGFHLDSMIQKLDIEMIELAMKIVGHDDLVIRSNDSWETIGKYGNVEWVELFRYPGRPQFGLNQIFSLSKGAMLNSNFENRNSILKFCFKK</sequence>
<proteinExistence type="predicted"/>
<protein>
    <submittedName>
        <fullName evidence="1">Uncharacterized protein</fullName>
    </submittedName>
</protein>
<keyword evidence="2" id="KW-1185">Reference proteome</keyword>
<gene>
    <name evidence="1" type="ORF">DFA_06381</name>
</gene>
<reference evidence="2" key="1">
    <citation type="journal article" date="2011" name="Genome Res.">
        <title>Phylogeny-wide analysis of social amoeba genomes highlights ancient origins for complex intercellular communication.</title>
        <authorList>
            <person name="Heidel A.J."/>
            <person name="Lawal H.M."/>
            <person name="Felder M."/>
            <person name="Schilde C."/>
            <person name="Helps N.R."/>
            <person name="Tunggal B."/>
            <person name="Rivero F."/>
            <person name="John U."/>
            <person name="Schleicher M."/>
            <person name="Eichinger L."/>
            <person name="Platzer M."/>
            <person name="Noegel A.A."/>
            <person name="Schaap P."/>
            <person name="Gloeckner G."/>
        </authorList>
    </citation>
    <scope>NUCLEOTIDE SEQUENCE [LARGE SCALE GENOMIC DNA]</scope>
    <source>
        <strain evidence="2">SH3</strain>
    </source>
</reference>
<organism evidence="1 2">
    <name type="scientific">Cavenderia fasciculata</name>
    <name type="common">Slime mold</name>
    <name type="synonym">Dictyostelium fasciculatum</name>
    <dbReference type="NCBI Taxonomy" id="261658"/>
    <lineage>
        <taxon>Eukaryota</taxon>
        <taxon>Amoebozoa</taxon>
        <taxon>Evosea</taxon>
        <taxon>Eumycetozoa</taxon>
        <taxon>Dictyostelia</taxon>
        <taxon>Acytosteliales</taxon>
        <taxon>Cavenderiaceae</taxon>
        <taxon>Cavenderia</taxon>
    </lineage>
</organism>
<dbReference type="Proteomes" id="UP000007797">
    <property type="component" value="Unassembled WGS sequence"/>
</dbReference>
<dbReference type="AlphaFoldDB" id="F4PKV9"/>
<dbReference type="RefSeq" id="XP_004362084.1">
    <property type="nucleotide sequence ID" value="XM_004362027.1"/>
</dbReference>